<keyword evidence="2" id="KW-0472">Membrane</keyword>
<protein>
    <submittedName>
        <fullName evidence="5">Uncharacterized protein</fullName>
    </submittedName>
</protein>
<evidence type="ECO:0000256" key="2">
    <source>
        <dbReference type="SAM" id="Phobius"/>
    </source>
</evidence>
<dbReference type="PANTHER" id="PTHR11802">
    <property type="entry name" value="SERINE PROTEASE FAMILY S10 SERINE CARBOXYPEPTIDASE"/>
    <property type="match status" value="1"/>
</dbReference>
<evidence type="ECO:0000313" key="5">
    <source>
        <dbReference type="WBParaSite" id="Minc3s03530g34115"/>
    </source>
</evidence>
<keyword evidence="3" id="KW-0732">Signal</keyword>
<dbReference type="InterPro" id="IPR001563">
    <property type="entry name" value="Peptidase_S10"/>
</dbReference>
<dbReference type="GO" id="GO:0006508">
    <property type="term" value="P:proteolysis"/>
    <property type="evidence" value="ECO:0007669"/>
    <property type="project" value="InterPro"/>
</dbReference>
<feature type="signal peptide" evidence="3">
    <location>
        <begin position="1"/>
        <end position="20"/>
    </location>
</feature>
<dbReference type="AlphaFoldDB" id="A0A914N1Q5"/>
<dbReference type="InterPro" id="IPR029058">
    <property type="entry name" value="AB_hydrolase_fold"/>
</dbReference>
<keyword evidence="2" id="KW-1133">Transmembrane helix</keyword>
<dbReference type="PANTHER" id="PTHR11802:SF201">
    <property type="entry name" value="CARBOXYPEPTIDASE"/>
    <property type="match status" value="1"/>
</dbReference>
<dbReference type="GO" id="GO:0004185">
    <property type="term" value="F:serine-type carboxypeptidase activity"/>
    <property type="evidence" value="ECO:0007669"/>
    <property type="project" value="InterPro"/>
</dbReference>
<dbReference type="SUPFAM" id="SSF53474">
    <property type="entry name" value="alpha/beta-Hydrolases"/>
    <property type="match status" value="1"/>
</dbReference>
<accession>A0A914N1Q5</accession>
<dbReference type="Proteomes" id="UP000887563">
    <property type="component" value="Unplaced"/>
</dbReference>
<dbReference type="Gene3D" id="3.40.50.1820">
    <property type="entry name" value="alpha/beta hydrolase"/>
    <property type="match status" value="1"/>
</dbReference>
<keyword evidence="4" id="KW-1185">Reference proteome</keyword>
<sequence length="201" mass="22369">MPKIFLCLLQFFILINLIYGASNLNNNPDEIKSLPGLNANLNFKHYSGKLFNSPYFLLILFLGYLNAGNGNLFHYIFAESQGNPKTDPLVLWLNGGPGCSSLGGLSNELGPYLLNKDGKTLRQNPYSWNKYASIIFLESPAWVGFSYNAKVKNVTTGDEEVGIYVLNLYILAALYDKSRIMILLCICGQSLEISDKEHPSS</sequence>
<evidence type="ECO:0000313" key="4">
    <source>
        <dbReference type="Proteomes" id="UP000887563"/>
    </source>
</evidence>
<evidence type="ECO:0000256" key="1">
    <source>
        <dbReference type="ARBA" id="ARBA00009431"/>
    </source>
</evidence>
<evidence type="ECO:0000256" key="3">
    <source>
        <dbReference type="SAM" id="SignalP"/>
    </source>
</evidence>
<dbReference type="WBParaSite" id="Minc3s03530g34115">
    <property type="protein sequence ID" value="Minc3s03530g34115"/>
    <property type="gene ID" value="Minc3s03530g34115"/>
</dbReference>
<feature type="transmembrane region" description="Helical" evidence="2">
    <location>
        <begin position="55"/>
        <end position="77"/>
    </location>
</feature>
<comment type="similarity">
    <text evidence="1">Belongs to the peptidase S10 family.</text>
</comment>
<reference evidence="5" key="1">
    <citation type="submission" date="2022-11" db="UniProtKB">
        <authorList>
            <consortium name="WormBaseParasite"/>
        </authorList>
    </citation>
    <scope>IDENTIFICATION</scope>
</reference>
<keyword evidence="2" id="KW-0812">Transmembrane</keyword>
<dbReference type="Pfam" id="PF00450">
    <property type="entry name" value="Peptidase_S10"/>
    <property type="match status" value="1"/>
</dbReference>
<feature type="chain" id="PRO_5036803178" evidence="3">
    <location>
        <begin position="21"/>
        <end position="201"/>
    </location>
</feature>
<organism evidence="4 5">
    <name type="scientific">Meloidogyne incognita</name>
    <name type="common">Southern root-knot nematode worm</name>
    <name type="synonym">Oxyuris incognita</name>
    <dbReference type="NCBI Taxonomy" id="6306"/>
    <lineage>
        <taxon>Eukaryota</taxon>
        <taxon>Metazoa</taxon>
        <taxon>Ecdysozoa</taxon>
        <taxon>Nematoda</taxon>
        <taxon>Chromadorea</taxon>
        <taxon>Rhabditida</taxon>
        <taxon>Tylenchina</taxon>
        <taxon>Tylenchomorpha</taxon>
        <taxon>Tylenchoidea</taxon>
        <taxon>Meloidogynidae</taxon>
        <taxon>Meloidogyninae</taxon>
        <taxon>Meloidogyne</taxon>
        <taxon>Meloidogyne incognita group</taxon>
    </lineage>
</organism>
<proteinExistence type="inferred from homology"/>
<name>A0A914N1Q5_MELIC</name>